<dbReference type="GO" id="GO:0003723">
    <property type="term" value="F:RNA binding"/>
    <property type="evidence" value="ECO:0007669"/>
    <property type="project" value="UniProtKB-KW"/>
</dbReference>
<dbReference type="OrthoDB" id="3727682at2"/>
<dbReference type="InterPro" id="IPR051603">
    <property type="entry name" value="Zinc-ADH_QOR/CCCR"/>
</dbReference>
<sequence length="303" mass="31655">MRAAALTSFGPPEVLRVMELDEPQAAAGQVRVRVKVAGVQPFDCGVRNGEFPQSRVGDFPIVPGNEFAGVVDQVGEGVSGFSVGDAVLGFNTLGCYAEYIAVGADQVVPKPDAMPWEVAGGFSGAAQGARNALLEMKVAPGETILINGAAGGLGTMALQLAKLWGVTTVIGTAREVNHDHLRSLGAIPLTYGDGLVERVRAVAPDGVDASLASGVEGLRASLELTKDKNRVVTMVWNDEIEALGVHDWVGVRTAAGLAEMVGFHLRGECEVHLRGVYPLDQAAEAQRDVGKGHGRGKVVITID</sequence>
<dbReference type="SMART" id="SM00829">
    <property type="entry name" value="PKS_ER"/>
    <property type="match status" value="1"/>
</dbReference>
<dbReference type="Gene3D" id="3.90.180.10">
    <property type="entry name" value="Medium-chain alcohol dehydrogenases, catalytic domain"/>
    <property type="match status" value="1"/>
</dbReference>
<keyword evidence="3" id="KW-0963">Cytoplasm</keyword>
<name>A0A2P8IGZ4_SACCR</name>
<evidence type="ECO:0000256" key="5">
    <source>
        <dbReference type="ARBA" id="ARBA00022884"/>
    </source>
</evidence>
<keyword evidence="5" id="KW-0694">RNA-binding</keyword>
<keyword evidence="8" id="KW-1185">Reference proteome</keyword>
<evidence type="ECO:0000256" key="1">
    <source>
        <dbReference type="ARBA" id="ARBA00004496"/>
    </source>
</evidence>
<dbReference type="GO" id="GO:0016491">
    <property type="term" value="F:oxidoreductase activity"/>
    <property type="evidence" value="ECO:0007669"/>
    <property type="project" value="InterPro"/>
</dbReference>
<protein>
    <submittedName>
        <fullName evidence="7">NADPH:quinone reductase-like Zn-dependent oxidoreductase</fullName>
    </submittedName>
</protein>
<dbReference type="Pfam" id="PF08240">
    <property type="entry name" value="ADH_N"/>
    <property type="match status" value="1"/>
</dbReference>
<dbReference type="PANTHER" id="PTHR44154:SF1">
    <property type="entry name" value="QUINONE OXIDOREDUCTASE"/>
    <property type="match status" value="1"/>
</dbReference>
<dbReference type="InterPro" id="IPR013154">
    <property type="entry name" value="ADH-like_N"/>
</dbReference>
<evidence type="ECO:0000313" key="7">
    <source>
        <dbReference type="EMBL" id="PSL57724.1"/>
    </source>
</evidence>
<evidence type="ECO:0000256" key="4">
    <source>
        <dbReference type="ARBA" id="ARBA00022857"/>
    </source>
</evidence>
<dbReference type="Proteomes" id="UP000241118">
    <property type="component" value="Unassembled WGS sequence"/>
</dbReference>
<accession>A0A2P8IGZ4</accession>
<dbReference type="Gene3D" id="3.40.50.720">
    <property type="entry name" value="NAD(P)-binding Rossmann-like Domain"/>
    <property type="match status" value="1"/>
</dbReference>
<dbReference type="InterPro" id="IPR011032">
    <property type="entry name" value="GroES-like_sf"/>
</dbReference>
<dbReference type="GO" id="GO:0005737">
    <property type="term" value="C:cytoplasm"/>
    <property type="evidence" value="ECO:0007669"/>
    <property type="project" value="UniProtKB-SubCell"/>
</dbReference>
<evidence type="ECO:0000313" key="8">
    <source>
        <dbReference type="Proteomes" id="UP000241118"/>
    </source>
</evidence>
<keyword evidence="4" id="KW-0521">NADP</keyword>
<feature type="domain" description="Enoyl reductase (ER)" evidence="6">
    <location>
        <begin position="10"/>
        <end position="300"/>
    </location>
</feature>
<dbReference type="EMBL" id="PYAX01000002">
    <property type="protein sequence ID" value="PSL57724.1"/>
    <property type="molecule type" value="Genomic_DNA"/>
</dbReference>
<dbReference type="SUPFAM" id="SSF50129">
    <property type="entry name" value="GroES-like"/>
    <property type="match status" value="1"/>
</dbReference>
<evidence type="ECO:0000256" key="2">
    <source>
        <dbReference type="ARBA" id="ARBA00011881"/>
    </source>
</evidence>
<evidence type="ECO:0000256" key="3">
    <source>
        <dbReference type="ARBA" id="ARBA00022490"/>
    </source>
</evidence>
<dbReference type="InterPro" id="IPR036291">
    <property type="entry name" value="NAD(P)-bd_dom_sf"/>
</dbReference>
<evidence type="ECO:0000259" key="6">
    <source>
        <dbReference type="SMART" id="SM00829"/>
    </source>
</evidence>
<organism evidence="7 8">
    <name type="scientific">Saccharothrix carnea</name>
    <dbReference type="NCBI Taxonomy" id="1280637"/>
    <lineage>
        <taxon>Bacteria</taxon>
        <taxon>Bacillati</taxon>
        <taxon>Actinomycetota</taxon>
        <taxon>Actinomycetes</taxon>
        <taxon>Pseudonocardiales</taxon>
        <taxon>Pseudonocardiaceae</taxon>
        <taxon>Saccharothrix</taxon>
    </lineage>
</organism>
<dbReference type="InterPro" id="IPR002364">
    <property type="entry name" value="Quin_OxRdtase/zeta-crystal_CS"/>
</dbReference>
<proteinExistence type="predicted"/>
<dbReference type="CDD" id="cd05289">
    <property type="entry name" value="MDR_like_2"/>
    <property type="match status" value="1"/>
</dbReference>
<dbReference type="PANTHER" id="PTHR44154">
    <property type="entry name" value="QUINONE OXIDOREDUCTASE"/>
    <property type="match status" value="1"/>
</dbReference>
<dbReference type="Pfam" id="PF13602">
    <property type="entry name" value="ADH_zinc_N_2"/>
    <property type="match status" value="1"/>
</dbReference>
<gene>
    <name evidence="7" type="ORF">B0I31_102703</name>
</gene>
<comment type="subunit">
    <text evidence="2">Homotetramer.</text>
</comment>
<dbReference type="GO" id="GO:0008270">
    <property type="term" value="F:zinc ion binding"/>
    <property type="evidence" value="ECO:0007669"/>
    <property type="project" value="InterPro"/>
</dbReference>
<dbReference type="PROSITE" id="PS01162">
    <property type="entry name" value="QOR_ZETA_CRYSTAL"/>
    <property type="match status" value="1"/>
</dbReference>
<comment type="caution">
    <text evidence="7">The sequence shown here is derived from an EMBL/GenBank/DDBJ whole genome shotgun (WGS) entry which is preliminary data.</text>
</comment>
<comment type="subcellular location">
    <subcellularLocation>
        <location evidence="1">Cytoplasm</location>
    </subcellularLocation>
</comment>
<dbReference type="AlphaFoldDB" id="A0A2P8IGZ4"/>
<dbReference type="InterPro" id="IPR020843">
    <property type="entry name" value="ER"/>
</dbReference>
<dbReference type="SUPFAM" id="SSF51735">
    <property type="entry name" value="NAD(P)-binding Rossmann-fold domains"/>
    <property type="match status" value="1"/>
</dbReference>
<reference evidence="7 8" key="1">
    <citation type="submission" date="2018-03" db="EMBL/GenBank/DDBJ databases">
        <title>Genomic Encyclopedia of Type Strains, Phase III (KMG-III): the genomes of soil and plant-associated and newly described type strains.</title>
        <authorList>
            <person name="Whitman W."/>
        </authorList>
    </citation>
    <scope>NUCLEOTIDE SEQUENCE [LARGE SCALE GENOMIC DNA]</scope>
    <source>
        <strain evidence="7 8">CGMCC 4.7097</strain>
    </source>
</reference>